<evidence type="ECO:0000256" key="3">
    <source>
        <dbReference type="ARBA" id="ARBA00023163"/>
    </source>
</evidence>
<feature type="compositionally biased region" description="Acidic residues" evidence="5">
    <location>
        <begin position="205"/>
        <end position="214"/>
    </location>
</feature>
<organism evidence="6 7">
    <name type="scientific">Mycena indigotica</name>
    <dbReference type="NCBI Taxonomy" id="2126181"/>
    <lineage>
        <taxon>Eukaryota</taxon>
        <taxon>Fungi</taxon>
        <taxon>Dikarya</taxon>
        <taxon>Basidiomycota</taxon>
        <taxon>Agaricomycotina</taxon>
        <taxon>Agaricomycetes</taxon>
        <taxon>Agaricomycetidae</taxon>
        <taxon>Agaricales</taxon>
        <taxon>Marasmiineae</taxon>
        <taxon>Mycenaceae</taxon>
        <taxon>Mycena</taxon>
    </lineage>
</organism>
<name>A0A8H6S0R2_9AGAR</name>
<comment type="caution">
    <text evidence="6">The sequence shown here is derived from an EMBL/GenBank/DDBJ whole genome shotgun (WGS) entry which is preliminary data.</text>
</comment>
<proteinExistence type="inferred from homology"/>
<feature type="region of interest" description="Disordered" evidence="5">
    <location>
        <begin position="143"/>
        <end position="167"/>
    </location>
</feature>
<dbReference type="EMBL" id="JACAZF010000016">
    <property type="protein sequence ID" value="KAF7289916.1"/>
    <property type="molecule type" value="Genomic_DNA"/>
</dbReference>
<feature type="compositionally biased region" description="Acidic residues" evidence="5">
    <location>
        <begin position="238"/>
        <end position="261"/>
    </location>
</feature>
<sequence length="312" mass="34588">MHRMRQRTIFPPKISFQRQCSLGGVCHRAACLSARRSFLPTTMSNKVVPNIYRAVIDDVINALKPEFEDYGVDDSILELLQHKWESKMIASRVADFSNATEGLTATSQKPQQPQIPVLAAPHYPTYIPPNAASQGRVQTQPIKPEPLDARFGTPQYQLPPLPGPTLPSHLAFPSAIPHLQHPVGHPVQGQQMYRINQVDGPSASSDEEDYDEEVPIGPPRPAHPSVSVPAPSKSNISEEVDPEAITSDLDDSDTENEEDKEDANAVVTDVVFCTYDKVARVKNKWKCVLKDGMIHTGGKDFLFARCTGEFEW</sequence>
<keyword evidence="7" id="KW-1185">Reference proteome</keyword>
<reference evidence="6" key="1">
    <citation type="submission" date="2020-05" db="EMBL/GenBank/DDBJ databases">
        <title>Mycena genomes resolve the evolution of fungal bioluminescence.</title>
        <authorList>
            <person name="Tsai I.J."/>
        </authorList>
    </citation>
    <scope>NUCLEOTIDE SEQUENCE</scope>
    <source>
        <strain evidence="6">171206Taipei</strain>
    </source>
</reference>
<dbReference type="PANTHER" id="PTHR12694">
    <property type="entry name" value="TRANSCRIPTION INITIATION FACTOR IIA SUBUNIT 1"/>
    <property type="match status" value="1"/>
</dbReference>
<dbReference type="AlphaFoldDB" id="A0A8H6S0R2"/>
<dbReference type="Gene3D" id="1.10.287.100">
    <property type="match status" value="1"/>
</dbReference>
<protein>
    <submittedName>
        <fullName evidence="6">Transcriptional factor IIA alpha/beta subunit</fullName>
    </submittedName>
</protein>
<feature type="compositionally biased region" description="Low complexity" evidence="5">
    <location>
        <begin position="223"/>
        <end position="234"/>
    </location>
</feature>
<keyword evidence="3" id="KW-0804">Transcription</keyword>
<dbReference type="GO" id="GO:0006367">
    <property type="term" value="P:transcription initiation at RNA polymerase II promoter"/>
    <property type="evidence" value="ECO:0007669"/>
    <property type="project" value="InterPro"/>
</dbReference>
<comment type="similarity">
    <text evidence="2">Belongs to the TFIIA subunit 1 family.</text>
</comment>
<comment type="subcellular location">
    <subcellularLocation>
        <location evidence="1">Nucleus</location>
    </subcellularLocation>
</comment>
<evidence type="ECO:0000256" key="1">
    <source>
        <dbReference type="ARBA" id="ARBA00004123"/>
    </source>
</evidence>
<dbReference type="Proteomes" id="UP000636479">
    <property type="component" value="Unassembled WGS sequence"/>
</dbReference>
<keyword evidence="4" id="KW-0539">Nucleus</keyword>
<evidence type="ECO:0000313" key="7">
    <source>
        <dbReference type="Proteomes" id="UP000636479"/>
    </source>
</evidence>
<dbReference type="Pfam" id="PF03153">
    <property type="entry name" value="TFIIA"/>
    <property type="match status" value="2"/>
</dbReference>
<dbReference type="RefSeq" id="XP_037213645.1">
    <property type="nucleotide sequence ID" value="XM_037370089.1"/>
</dbReference>
<dbReference type="InterPro" id="IPR004855">
    <property type="entry name" value="TFIIA_asu/bsu"/>
</dbReference>
<gene>
    <name evidence="6" type="ORF">MIND_01366500</name>
</gene>
<dbReference type="CDD" id="cd07976">
    <property type="entry name" value="TFIIA_alpha_beta_like"/>
    <property type="match status" value="1"/>
</dbReference>
<feature type="region of interest" description="Disordered" evidence="5">
    <location>
        <begin position="198"/>
        <end position="262"/>
    </location>
</feature>
<dbReference type="SMART" id="SM01371">
    <property type="entry name" value="TFIIA"/>
    <property type="match status" value="1"/>
</dbReference>
<dbReference type="GO" id="GO:0005672">
    <property type="term" value="C:transcription factor TFIIA complex"/>
    <property type="evidence" value="ECO:0007669"/>
    <property type="project" value="InterPro"/>
</dbReference>
<dbReference type="InterPro" id="IPR009088">
    <property type="entry name" value="TFIIA_b-brl"/>
</dbReference>
<dbReference type="SUPFAM" id="SSF50784">
    <property type="entry name" value="Transcription factor IIA (TFIIA), beta-barrel domain"/>
    <property type="match status" value="1"/>
</dbReference>
<dbReference type="PANTHER" id="PTHR12694:SF8">
    <property type="entry name" value="TRANSCRIPTION INITIATION FACTOR IIA SUBUNIT 1"/>
    <property type="match status" value="1"/>
</dbReference>
<evidence type="ECO:0000313" key="6">
    <source>
        <dbReference type="EMBL" id="KAF7289916.1"/>
    </source>
</evidence>
<evidence type="ECO:0000256" key="5">
    <source>
        <dbReference type="SAM" id="MobiDB-lite"/>
    </source>
</evidence>
<dbReference type="SUPFAM" id="SSF47396">
    <property type="entry name" value="Transcription factor IIA (TFIIA), alpha-helical domain"/>
    <property type="match status" value="1"/>
</dbReference>
<dbReference type="OrthoDB" id="6275927at2759"/>
<evidence type="ECO:0000256" key="2">
    <source>
        <dbReference type="ARBA" id="ARBA00010059"/>
    </source>
</evidence>
<evidence type="ECO:0000256" key="4">
    <source>
        <dbReference type="ARBA" id="ARBA00023242"/>
    </source>
</evidence>
<dbReference type="Gene3D" id="2.30.18.10">
    <property type="entry name" value="Transcription factor IIA (TFIIA), beta-barrel domain"/>
    <property type="match status" value="1"/>
</dbReference>
<accession>A0A8H6S0R2</accession>
<dbReference type="GeneID" id="59352605"/>